<reference evidence="6" key="1">
    <citation type="submission" date="2016-11" db="EMBL/GenBank/DDBJ databases">
        <authorList>
            <person name="Varghese N."/>
            <person name="Submissions S."/>
        </authorList>
    </citation>
    <scope>NUCLEOTIDE SEQUENCE [LARGE SCALE GENOMIC DNA]</scope>
    <source>
        <strain evidence="6">CGMCC 1.8995</strain>
    </source>
</reference>
<comment type="similarity">
    <text evidence="1">Belongs to the MlaA family.</text>
</comment>
<protein>
    <submittedName>
        <fullName evidence="5">Phospholipid-binding lipoprotein MlaA</fullName>
    </submittedName>
</protein>
<evidence type="ECO:0000256" key="2">
    <source>
        <dbReference type="ARBA" id="ARBA00022729"/>
    </source>
</evidence>
<keyword evidence="2 4" id="KW-0732">Signal</keyword>
<dbReference type="GO" id="GO:0016020">
    <property type="term" value="C:membrane"/>
    <property type="evidence" value="ECO:0007669"/>
    <property type="project" value="InterPro"/>
</dbReference>
<dbReference type="GO" id="GO:0120010">
    <property type="term" value="P:intermembrane phospholipid transfer"/>
    <property type="evidence" value="ECO:0007669"/>
    <property type="project" value="TreeGrafter"/>
</dbReference>
<dbReference type="PANTHER" id="PTHR30035">
    <property type="entry name" value="LIPOPROTEIN VACJ-RELATED"/>
    <property type="match status" value="1"/>
</dbReference>
<dbReference type="EMBL" id="FQWD01000003">
    <property type="protein sequence ID" value="SHG39288.1"/>
    <property type="molecule type" value="Genomic_DNA"/>
</dbReference>
<dbReference type="STRING" id="634436.SAMN05216361_2073"/>
<evidence type="ECO:0000256" key="3">
    <source>
        <dbReference type="SAM" id="MobiDB-lite"/>
    </source>
</evidence>
<gene>
    <name evidence="5" type="ORF">SAMN05216361_2073</name>
</gene>
<keyword evidence="5" id="KW-0449">Lipoprotein</keyword>
<dbReference type="AlphaFoldDB" id="A0A1M5JFI3"/>
<dbReference type="Pfam" id="PF04333">
    <property type="entry name" value="MlaA"/>
    <property type="match status" value="1"/>
</dbReference>
<dbReference type="PRINTS" id="PR01805">
    <property type="entry name" value="VACJLIPOPROT"/>
</dbReference>
<evidence type="ECO:0000313" key="6">
    <source>
        <dbReference type="Proteomes" id="UP000184520"/>
    </source>
</evidence>
<dbReference type="PANTHER" id="PTHR30035:SF3">
    <property type="entry name" value="INTERMEMBRANE PHOSPHOLIPID TRANSPORT SYSTEM LIPOPROTEIN MLAA"/>
    <property type="match status" value="1"/>
</dbReference>
<evidence type="ECO:0000313" key="5">
    <source>
        <dbReference type="EMBL" id="SHG39288.1"/>
    </source>
</evidence>
<feature type="region of interest" description="Disordered" evidence="3">
    <location>
        <begin position="28"/>
        <end position="48"/>
    </location>
</feature>
<evidence type="ECO:0000256" key="1">
    <source>
        <dbReference type="ARBA" id="ARBA00010634"/>
    </source>
</evidence>
<dbReference type="PROSITE" id="PS51257">
    <property type="entry name" value="PROKAR_LIPOPROTEIN"/>
    <property type="match status" value="1"/>
</dbReference>
<feature type="signal peptide" evidence="4">
    <location>
        <begin position="1"/>
        <end position="24"/>
    </location>
</feature>
<dbReference type="RefSeq" id="WP_073321968.1">
    <property type="nucleotide sequence ID" value="NZ_FQWD01000003.1"/>
</dbReference>
<proteinExistence type="inferred from homology"/>
<name>A0A1M5JFI3_9ALTE</name>
<keyword evidence="6" id="KW-1185">Reference proteome</keyword>
<organism evidence="5 6">
    <name type="scientific">Marisediminitalea aggregata</name>
    <dbReference type="NCBI Taxonomy" id="634436"/>
    <lineage>
        <taxon>Bacteria</taxon>
        <taxon>Pseudomonadati</taxon>
        <taxon>Pseudomonadota</taxon>
        <taxon>Gammaproteobacteria</taxon>
        <taxon>Alteromonadales</taxon>
        <taxon>Alteromonadaceae</taxon>
        <taxon>Marisediminitalea</taxon>
    </lineage>
</organism>
<dbReference type="OrthoDB" id="9785326at2"/>
<sequence length="310" mass="33998">MHYKSLIIPLVSLATLVASGCAQIPDESASAQPVSIKQPDTPLSATDALSNGQSVTLTTSQGEIRVEPAVVSMEQTVLNGDPETLPAYYDPWEGFNRAMFSFNNGAYKYVLTPVSNGYRAVVPEPARQSVGNFFDNLREPLNLLNHLFAGEVKEAGSNLGRFVINSTIGLLGLFDPATSVFEVERQPQSIGDTLAVWGIEPGPYLVLPLLGQSDARSGVSVLAEGFVHPVNHVTHAPHNYQLRVVDGVDDFSSQSDTYHTLYSESEDPYVFFRNQYLQAQKRDMWFGKQADSRQQVTPAATENEKNTDEN</sequence>
<dbReference type="Proteomes" id="UP000184520">
    <property type="component" value="Unassembled WGS sequence"/>
</dbReference>
<feature type="chain" id="PRO_5013245888" evidence="4">
    <location>
        <begin position="25"/>
        <end position="310"/>
    </location>
</feature>
<accession>A0A1M5JFI3</accession>
<evidence type="ECO:0000256" key="4">
    <source>
        <dbReference type="SAM" id="SignalP"/>
    </source>
</evidence>
<feature type="region of interest" description="Disordered" evidence="3">
    <location>
        <begin position="288"/>
        <end position="310"/>
    </location>
</feature>
<dbReference type="InterPro" id="IPR007428">
    <property type="entry name" value="MlaA"/>
</dbReference>